<feature type="signal peptide" evidence="17">
    <location>
        <begin position="1"/>
        <end position="25"/>
    </location>
</feature>
<comment type="subcellular location">
    <subcellularLocation>
        <location evidence="1">Endoplasmic reticulum</location>
    </subcellularLocation>
</comment>
<comment type="pathway">
    <text evidence="2">Protein modification; protein glycosylation.</text>
</comment>
<accession>A0A0N4U635</accession>
<evidence type="ECO:0000256" key="6">
    <source>
        <dbReference type="ARBA" id="ARBA00022676"/>
    </source>
</evidence>
<evidence type="ECO:0000313" key="18">
    <source>
        <dbReference type="EMBL" id="VDN56745.1"/>
    </source>
</evidence>
<keyword evidence="20" id="KW-1185">Reference proteome</keyword>
<dbReference type="PANTHER" id="PTHR21420">
    <property type="entry name" value="GDP-FUCOSE PROTEIN O-FUCOSYLTRANSFERASE 1"/>
    <property type="match status" value="1"/>
</dbReference>
<evidence type="ECO:0000256" key="14">
    <source>
        <dbReference type="ARBA" id="ARBA00033080"/>
    </source>
</evidence>
<dbReference type="Gene3D" id="3.40.50.11350">
    <property type="match status" value="1"/>
</dbReference>
<keyword evidence="17" id="KW-0732">Signal</keyword>
<dbReference type="GO" id="GO:0005783">
    <property type="term" value="C:endoplasmic reticulum"/>
    <property type="evidence" value="ECO:0007669"/>
    <property type="project" value="UniProtKB-SubCell"/>
</dbReference>
<evidence type="ECO:0000256" key="2">
    <source>
        <dbReference type="ARBA" id="ARBA00004922"/>
    </source>
</evidence>
<evidence type="ECO:0000256" key="4">
    <source>
        <dbReference type="ARBA" id="ARBA00012196"/>
    </source>
</evidence>
<keyword evidence="13" id="KW-0119">Carbohydrate metabolism</keyword>
<evidence type="ECO:0000256" key="15">
    <source>
        <dbReference type="ARBA" id="ARBA00047273"/>
    </source>
</evidence>
<proteinExistence type="inferred from homology"/>
<evidence type="ECO:0000256" key="17">
    <source>
        <dbReference type="SAM" id="SignalP"/>
    </source>
</evidence>
<dbReference type="InterPro" id="IPR019378">
    <property type="entry name" value="GDP-Fuc_O-FucTrfase"/>
</dbReference>
<dbReference type="EMBL" id="UYYG01001157">
    <property type="protein sequence ID" value="VDN56745.1"/>
    <property type="molecule type" value="Genomic_DNA"/>
</dbReference>
<evidence type="ECO:0000313" key="19">
    <source>
        <dbReference type="Proteomes" id="UP000038040"/>
    </source>
</evidence>
<dbReference type="Pfam" id="PF10250">
    <property type="entry name" value="O-FucT"/>
    <property type="match status" value="1"/>
</dbReference>
<comment type="similarity">
    <text evidence="3">Belongs to the glycosyltransferase 65 family.</text>
</comment>
<evidence type="ECO:0000256" key="12">
    <source>
        <dbReference type="ARBA" id="ARBA00023253"/>
    </source>
</evidence>
<dbReference type="PANTHER" id="PTHR21420:SF10">
    <property type="entry name" value="GDP-FUCOSE PROTEIN O-FUCOSYLTRANSFERASE 1"/>
    <property type="match status" value="1"/>
</dbReference>
<evidence type="ECO:0000256" key="10">
    <source>
        <dbReference type="ARBA" id="ARBA00023157"/>
    </source>
</evidence>
<evidence type="ECO:0000256" key="9">
    <source>
        <dbReference type="ARBA" id="ARBA00022976"/>
    </source>
</evidence>
<organism evidence="19 21">
    <name type="scientific">Dracunculus medinensis</name>
    <name type="common">Guinea worm</name>
    <dbReference type="NCBI Taxonomy" id="318479"/>
    <lineage>
        <taxon>Eukaryota</taxon>
        <taxon>Metazoa</taxon>
        <taxon>Ecdysozoa</taxon>
        <taxon>Nematoda</taxon>
        <taxon>Chromadorea</taxon>
        <taxon>Rhabditida</taxon>
        <taxon>Spirurina</taxon>
        <taxon>Dracunculoidea</taxon>
        <taxon>Dracunculidae</taxon>
        <taxon>Dracunculus</taxon>
    </lineage>
</organism>
<keyword evidence="9" id="KW-0914">Notch signaling pathway</keyword>
<evidence type="ECO:0000256" key="16">
    <source>
        <dbReference type="ARBA" id="ARBA00048647"/>
    </source>
</evidence>
<dbReference type="WBParaSite" id="DME_0000235801-mRNA-1">
    <property type="protein sequence ID" value="DME_0000235801-mRNA-1"/>
    <property type="gene ID" value="DME_0000235801"/>
</dbReference>
<dbReference type="Proteomes" id="UP000038040">
    <property type="component" value="Unplaced"/>
</dbReference>
<dbReference type="OrthoDB" id="10050276at2759"/>
<dbReference type="GO" id="GO:0006004">
    <property type="term" value="P:fucose metabolic process"/>
    <property type="evidence" value="ECO:0007669"/>
    <property type="project" value="UniProtKB-KW"/>
</dbReference>
<feature type="chain" id="PRO_5041042768" description="GDP-fucose protein O-fucosyltransferase 1" evidence="17">
    <location>
        <begin position="26"/>
        <end position="397"/>
    </location>
</feature>
<evidence type="ECO:0000256" key="5">
    <source>
        <dbReference type="ARBA" id="ARBA00021745"/>
    </source>
</evidence>
<keyword evidence="11" id="KW-0325">Glycoprotein</keyword>
<dbReference type="Proteomes" id="UP000274756">
    <property type="component" value="Unassembled WGS sequence"/>
</dbReference>
<comment type="catalytic activity">
    <reaction evidence="15">
        <text>L-threonyl-[protein] + GDP-beta-L-fucose = 3-O-(alpha-L-fucosyl)-L-threonyl-[protein] + GDP + H(+)</text>
        <dbReference type="Rhea" id="RHEA:70491"/>
        <dbReference type="Rhea" id="RHEA-COMP:11060"/>
        <dbReference type="Rhea" id="RHEA-COMP:17915"/>
        <dbReference type="ChEBI" id="CHEBI:15378"/>
        <dbReference type="ChEBI" id="CHEBI:30013"/>
        <dbReference type="ChEBI" id="CHEBI:57273"/>
        <dbReference type="ChEBI" id="CHEBI:58189"/>
        <dbReference type="ChEBI" id="CHEBI:189631"/>
        <dbReference type="EC" id="2.4.1.221"/>
    </reaction>
    <physiologicalReaction direction="left-to-right" evidence="15">
        <dbReference type="Rhea" id="RHEA:70492"/>
    </physiologicalReaction>
</comment>
<dbReference type="UniPathway" id="UPA00378"/>
<dbReference type="EC" id="2.4.1.221" evidence="4"/>
<reference evidence="21" key="1">
    <citation type="submission" date="2017-02" db="UniProtKB">
        <authorList>
            <consortium name="WormBaseParasite"/>
        </authorList>
    </citation>
    <scope>IDENTIFICATION</scope>
</reference>
<protein>
    <recommendedName>
        <fullName evidence="5">GDP-fucose protein O-fucosyltransferase 1</fullName>
        <ecNumber evidence="4">2.4.1.221</ecNumber>
    </recommendedName>
    <alternativeName>
        <fullName evidence="14">Peptide-O-fucosyltransferase 1</fullName>
    </alternativeName>
</protein>
<gene>
    <name evidence="18" type="ORF">DME_LOCUS6718</name>
</gene>
<sequence length="397" mass="45715">MSNYHRLWPVLCTMVIFTILSGRLALELANDNGYVMYCPCMGRFGNQIEQLLGSISFARILNRTLVLPPFIEYHRGESKAVMIDFDRYFLLEPFRGFVDVMSMQRFMNDVAPLVWPPDRRIAFCWSPRKAFFTKSENISCHAKDGNPFGPFWDHFGIDFVGDIFYGSVIPNGYNIKHENVKENWMKNFPPSEYPVLSFISAPAPFPSLFEDQKLQKYLQWNAVVSAEADNFIAQSLKRPFIGIHLRNDVDWVNVCENVEDGVTKTIFASAQCTGYFGEHGSLTKEMCFPPLSIILNDTEYEVKRISAKSVFVSSDRNHYIDELNQRLAYLKVIVQRLESNNAHLSLAILGKADHFIGNCVSTFSSFVVRERHFAHESPKPSSFFAFRKRFIKEKIEL</sequence>
<evidence type="ECO:0000256" key="1">
    <source>
        <dbReference type="ARBA" id="ARBA00004240"/>
    </source>
</evidence>
<evidence type="ECO:0000256" key="11">
    <source>
        <dbReference type="ARBA" id="ARBA00023180"/>
    </source>
</evidence>
<evidence type="ECO:0000313" key="21">
    <source>
        <dbReference type="WBParaSite" id="DME_0000235801-mRNA-1"/>
    </source>
</evidence>
<dbReference type="InterPro" id="IPR039922">
    <property type="entry name" value="POFUT1"/>
</dbReference>
<dbReference type="Gene3D" id="3.40.50.11340">
    <property type="match status" value="1"/>
</dbReference>
<keyword evidence="12" id="KW-0294">Fucose metabolism</keyword>
<dbReference type="GO" id="GO:0007219">
    <property type="term" value="P:Notch signaling pathway"/>
    <property type="evidence" value="ECO:0007669"/>
    <property type="project" value="UniProtKB-KW"/>
</dbReference>
<keyword evidence="6" id="KW-0328">Glycosyltransferase</keyword>
<comment type="catalytic activity">
    <reaction evidence="16">
        <text>L-seryl-[protein] + GDP-beta-L-fucose = 3-O-(alpha-L-fucosyl)-L-seryl-[protein] + GDP + H(+)</text>
        <dbReference type="Rhea" id="RHEA:63644"/>
        <dbReference type="Rhea" id="RHEA-COMP:9863"/>
        <dbReference type="Rhea" id="RHEA-COMP:17914"/>
        <dbReference type="ChEBI" id="CHEBI:15378"/>
        <dbReference type="ChEBI" id="CHEBI:29999"/>
        <dbReference type="ChEBI" id="CHEBI:57273"/>
        <dbReference type="ChEBI" id="CHEBI:58189"/>
        <dbReference type="ChEBI" id="CHEBI:189632"/>
        <dbReference type="EC" id="2.4.1.221"/>
    </reaction>
    <physiologicalReaction direction="left-to-right" evidence="16">
        <dbReference type="Rhea" id="RHEA:63645"/>
    </physiologicalReaction>
</comment>
<evidence type="ECO:0000256" key="13">
    <source>
        <dbReference type="ARBA" id="ARBA00023277"/>
    </source>
</evidence>
<dbReference type="AlphaFoldDB" id="A0A0N4U635"/>
<name>A0A0N4U635_DRAME</name>
<evidence type="ECO:0000313" key="20">
    <source>
        <dbReference type="Proteomes" id="UP000274756"/>
    </source>
</evidence>
<keyword evidence="8" id="KW-0256">Endoplasmic reticulum</keyword>
<dbReference type="GO" id="GO:0046922">
    <property type="term" value="F:peptide-O-fucosyltransferase activity"/>
    <property type="evidence" value="ECO:0007669"/>
    <property type="project" value="UniProtKB-EC"/>
</dbReference>
<evidence type="ECO:0000256" key="8">
    <source>
        <dbReference type="ARBA" id="ARBA00022824"/>
    </source>
</evidence>
<evidence type="ECO:0000256" key="7">
    <source>
        <dbReference type="ARBA" id="ARBA00022679"/>
    </source>
</evidence>
<evidence type="ECO:0000256" key="3">
    <source>
        <dbReference type="ARBA" id="ARBA00010626"/>
    </source>
</evidence>
<reference evidence="18 20" key="2">
    <citation type="submission" date="2018-11" db="EMBL/GenBank/DDBJ databases">
        <authorList>
            <consortium name="Pathogen Informatics"/>
        </authorList>
    </citation>
    <scope>NUCLEOTIDE SEQUENCE [LARGE SCALE GENOMIC DNA]</scope>
</reference>
<keyword evidence="10" id="KW-1015">Disulfide bond</keyword>
<dbReference type="CDD" id="cd11302">
    <property type="entry name" value="O-FucT-1"/>
    <property type="match status" value="1"/>
</dbReference>
<dbReference type="STRING" id="318479.A0A0N4U635"/>
<keyword evidence="7" id="KW-0808">Transferase</keyword>